<feature type="transmembrane region" description="Helical" evidence="6">
    <location>
        <begin position="93"/>
        <end position="114"/>
    </location>
</feature>
<keyword evidence="5 6" id="KW-0472">Membrane</keyword>
<evidence type="ECO:0000256" key="2">
    <source>
        <dbReference type="ARBA" id="ARBA00022475"/>
    </source>
</evidence>
<dbReference type="InterPro" id="IPR017850">
    <property type="entry name" value="Alkaline_phosphatase_core_sf"/>
</dbReference>
<dbReference type="Proteomes" id="UP001164676">
    <property type="component" value="Plasmid unnamed"/>
</dbReference>
<feature type="transmembrane region" description="Helical" evidence="6">
    <location>
        <begin position="186"/>
        <end position="204"/>
    </location>
</feature>
<dbReference type="Pfam" id="PF00884">
    <property type="entry name" value="Sulfatase"/>
    <property type="match status" value="1"/>
</dbReference>
<protein>
    <submittedName>
        <fullName evidence="8">Sulfatase-like hydrolase/transferase</fullName>
    </submittedName>
</protein>
<keyword evidence="2" id="KW-1003">Cell membrane</keyword>
<geneLocation type="plasmid" evidence="8 9">
    <name>unnamed</name>
</geneLocation>
<keyword evidence="4 6" id="KW-1133">Transmembrane helix</keyword>
<evidence type="ECO:0000256" key="3">
    <source>
        <dbReference type="ARBA" id="ARBA00022692"/>
    </source>
</evidence>
<evidence type="ECO:0000256" key="4">
    <source>
        <dbReference type="ARBA" id="ARBA00022989"/>
    </source>
</evidence>
<evidence type="ECO:0000256" key="6">
    <source>
        <dbReference type="SAM" id="Phobius"/>
    </source>
</evidence>
<feature type="transmembrane region" description="Helical" evidence="6">
    <location>
        <begin position="12"/>
        <end position="35"/>
    </location>
</feature>
<keyword evidence="8" id="KW-0614">Plasmid</keyword>
<evidence type="ECO:0000256" key="5">
    <source>
        <dbReference type="ARBA" id="ARBA00023136"/>
    </source>
</evidence>
<evidence type="ECO:0000256" key="1">
    <source>
        <dbReference type="ARBA" id="ARBA00004651"/>
    </source>
</evidence>
<dbReference type="CDD" id="cd16015">
    <property type="entry name" value="LTA_synthase"/>
    <property type="match status" value="1"/>
</dbReference>
<dbReference type="SUPFAM" id="SSF53649">
    <property type="entry name" value="Alkaline phosphatase-like"/>
    <property type="match status" value="1"/>
</dbReference>
<dbReference type="InterPro" id="IPR050448">
    <property type="entry name" value="OpgB/LTA_synthase_biosynth"/>
</dbReference>
<evidence type="ECO:0000313" key="8">
    <source>
        <dbReference type="EMBL" id="WBA16636.1"/>
    </source>
</evidence>
<name>A0ABY7LKA9_9GAMM</name>
<evidence type="ECO:0000313" key="9">
    <source>
        <dbReference type="Proteomes" id="UP001164676"/>
    </source>
</evidence>
<feature type="transmembrane region" description="Helical" evidence="6">
    <location>
        <begin position="62"/>
        <end position="81"/>
    </location>
</feature>
<evidence type="ECO:0000259" key="7">
    <source>
        <dbReference type="Pfam" id="PF00884"/>
    </source>
</evidence>
<proteinExistence type="predicted"/>
<gene>
    <name evidence="8" type="ORF">N7E60_14760</name>
</gene>
<feature type="transmembrane region" description="Helical" evidence="6">
    <location>
        <begin position="145"/>
        <end position="165"/>
    </location>
</feature>
<dbReference type="InterPro" id="IPR000917">
    <property type="entry name" value="Sulfatase_N"/>
</dbReference>
<dbReference type="RefSeq" id="WP_269598904.1">
    <property type="nucleotide sequence ID" value="NZ_CP114585.1"/>
</dbReference>
<reference evidence="8" key="1">
    <citation type="submission" date="2022-09" db="EMBL/GenBank/DDBJ databases">
        <authorList>
            <person name="Li Z.-J."/>
        </authorList>
    </citation>
    <scope>NUCLEOTIDE SEQUENCE</scope>
    <source>
        <strain evidence="8">TGB10</strain>
        <plasmid evidence="8">unnamed</plasmid>
    </source>
</reference>
<dbReference type="PANTHER" id="PTHR47371:SF3">
    <property type="entry name" value="PHOSPHOGLYCEROL TRANSFERASE I"/>
    <property type="match status" value="1"/>
</dbReference>
<comment type="subcellular location">
    <subcellularLocation>
        <location evidence="1">Cell membrane</location>
        <topology evidence="1">Multi-pass membrane protein</topology>
    </subcellularLocation>
</comment>
<sequence length="678" mass="77135">MYQYRFRFLFIMSLRYILPGLAILTLGRLALLWFVNTDIELDTRVQDLLRALWVGFRFDAKVVAIGFSPLILAGLLSLTSARLFQKITNISSWYATVIYALMILASAINVYYFLAYGNHLDVFLFGLFDDDSQAIMDTLWQSYPLFSGVMATIIIAFFLGHTFCVKYNSYNSYNSNERYQSLSIRSHIMYCMAIAAFVVAYFIVARGSIGSLPLKRYHASVSELPLLNAAVPNAFMALDWARSDYQKQEILSSIEEKELREQMLAVLGKSTPFERTLNNDYLKNNPPHVVITLMEGMGMNMLVEDDKETNDLLGRLRPYFQKEFVFTRFLAGTSATIDSIVMMLFHSDVPTISHSTYSAKSLSDSAVEPYERAGYQTIFVYGGNAMWRNLSRYLPLQGFDHVYDENTIIDTFPEAKKSAGTWGVADEYTFKLAQKILEEASKPTFIYIMTVTNHSPFYVPDNYQAKPVAASPRLKSRVHGETVEVSTMLKAYQYASDALGGFIEAIDDSALSERTIIAATGDHHLRFLSKGAQNEIALNHAVPFFLKVPKLILTQTPYYYDPTRIGSHRDIFPTLYHFSLSNSPYSSLGGENLLQKQPISNYGYNNSVVINSQGVYRLSSPKKLYPWRSLLTNEREAITNSEPNWGRNYQKLQHSFLRFRVNGNSEKHALIRPTTTNR</sequence>
<keyword evidence="9" id="KW-1185">Reference proteome</keyword>
<accession>A0ABY7LKA9</accession>
<dbReference type="EMBL" id="CP114585">
    <property type="protein sequence ID" value="WBA16636.1"/>
    <property type="molecule type" value="Genomic_DNA"/>
</dbReference>
<keyword evidence="3 6" id="KW-0812">Transmembrane</keyword>
<feature type="domain" description="Sulfatase N-terminal" evidence="7">
    <location>
        <begin position="287"/>
        <end position="576"/>
    </location>
</feature>
<dbReference type="Gene3D" id="3.40.720.10">
    <property type="entry name" value="Alkaline Phosphatase, subunit A"/>
    <property type="match status" value="1"/>
</dbReference>
<dbReference type="PANTHER" id="PTHR47371">
    <property type="entry name" value="LIPOTEICHOIC ACID SYNTHASE"/>
    <property type="match status" value="1"/>
</dbReference>
<organism evidence="8 9">
    <name type="scientific">Salinivibrio proteolyticus</name>
    <dbReference type="NCBI Taxonomy" id="334715"/>
    <lineage>
        <taxon>Bacteria</taxon>
        <taxon>Pseudomonadati</taxon>
        <taxon>Pseudomonadota</taxon>
        <taxon>Gammaproteobacteria</taxon>
        <taxon>Vibrionales</taxon>
        <taxon>Vibrionaceae</taxon>
        <taxon>Salinivibrio</taxon>
    </lineage>
</organism>